<dbReference type="EMBL" id="KM982402">
    <property type="protein sequence ID" value="AKI80327.1"/>
    <property type="molecule type" value="Genomic_DNA"/>
</dbReference>
<keyword evidence="1" id="KW-0472">Membrane</keyword>
<reference evidence="3 4" key="1">
    <citation type="submission" date="2014-10" db="EMBL/GenBank/DDBJ databases">
        <title>Pan-genome analysis of Brazilian lineage A amoebal mimiviruses.</title>
        <authorList>
            <person name="Assis F.L."/>
            <person name="Abrahao J.S."/>
            <person name="Kroon E.G."/>
            <person name="Dornas F.P."/>
            <person name="Andrade K.R."/>
            <person name="Borato P.V.M."/>
            <person name="Pilotto M.R."/>
            <person name="Benamar S."/>
            <person name="LaScola B."/>
            <person name="Colson P."/>
        </authorList>
    </citation>
    <scope>NUCLEOTIDE SEQUENCE [LARGE SCALE GENOMIC DNA]</scope>
    <source>
        <strain evidence="3 4">Kroon</strain>
    </source>
</reference>
<dbReference type="Pfam" id="PF00326">
    <property type="entry name" value="Peptidase_S9"/>
    <property type="match status" value="1"/>
</dbReference>
<dbReference type="SUPFAM" id="SSF53474">
    <property type="entry name" value="alpha/beta-Hydrolases"/>
    <property type="match status" value="1"/>
</dbReference>
<feature type="domain" description="Peptidase S9 prolyl oligopeptidase catalytic" evidence="2">
    <location>
        <begin position="127"/>
        <end position="272"/>
    </location>
</feature>
<dbReference type="KEGG" id="vg:80514125"/>
<feature type="transmembrane region" description="Helical" evidence="1">
    <location>
        <begin position="6"/>
        <end position="22"/>
    </location>
</feature>
<organism evidence="3 4">
    <name type="scientific">Acanthamoeba polyphaga mimivirus Kroon</name>
    <dbReference type="NCBI Taxonomy" id="3069720"/>
    <lineage>
        <taxon>Viruses</taxon>
        <taxon>Varidnaviria</taxon>
        <taxon>Bamfordvirae</taxon>
        <taxon>Nucleocytoviricota</taxon>
        <taxon>Megaviricetes</taxon>
        <taxon>Imitervirales</taxon>
        <taxon>Mimiviridae</taxon>
        <taxon>Megamimivirinae</taxon>
        <taxon>Mimivirus</taxon>
        <taxon>Mimivirus lagoaense</taxon>
    </lineage>
</organism>
<evidence type="ECO:0000256" key="1">
    <source>
        <dbReference type="SAM" id="Phobius"/>
    </source>
</evidence>
<keyword evidence="1" id="KW-0812">Transmembrane</keyword>
<proteinExistence type="predicted"/>
<protein>
    <submittedName>
        <fullName evidence="3">Peptidase S9</fullName>
    </submittedName>
</protein>
<dbReference type="InterPro" id="IPR029058">
    <property type="entry name" value="AB_hydrolase_fold"/>
</dbReference>
<evidence type="ECO:0000259" key="2">
    <source>
        <dbReference type="Pfam" id="PF00326"/>
    </source>
</evidence>
<evidence type="ECO:0000313" key="4">
    <source>
        <dbReference type="Proteomes" id="UP000240461"/>
    </source>
</evidence>
<name>A0A0G2Y907_9VIRU</name>
<accession>A0A0G2Y907</accession>
<keyword evidence="4" id="KW-1185">Reference proteome</keyword>
<dbReference type="PANTHER" id="PTHR12277:SF81">
    <property type="entry name" value="PROTEIN ABHD13"/>
    <property type="match status" value="1"/>
</dbReference>
<dbReference type="PANTHER" id="PTHR12277">
    <property type="entry name" value="ALPHA/BETA HYDROLASE DOMAIN-CONTAINING PROTEIN"/>
    <property type="match status" value="1"/>
</dbReference>
<dbReference type="Gene3D" id="3.40.50.1820">
    <property type="entry name" value="alpha/beta hydrolase"/>
    <property type="match status" value="1"/>
</dbReference>
<keyword evidence="1" id="KW-1133">Transmembrane helix</keyword>
<sequence length="294" mass="34059">MYKKILIILIIIIIVIISLIYLKNFILYQPHKDHPIKYCKFFHKLSKLTEPENIHHLYLKTPDNILLDTIVIRNTDTNKCIIYFHGNAGNIAMRYNIIKFLFNYASVIVFDYRSFGRSTGSFITMNQQDLSTDAETIWNYVIKNLHFNPNNISLFGESLGCSVAISLAVNISKNFDSKFYPHSLILNSPFYSLSEMVKSIFHKANLSQIGSVLSNLFREYQSDKLIPFMNQHTKIIIAHSHNDEIIPFEQGLKLYQLIANTHINSKFIIINGSHNNPGLPDEYIYTLADLFNDW</sequence>
<evidence type="ECO:0000313" key="3">
    <source>
        <dbReference type="EMBL" id="AKI80327.1"/>
    </source>
</evidence>
<dbReference type="Proteomes" id="UP000240461">
    <property type="component" value="Segment"/>
</dbReference>
<dbReference type="InterPro" id="IPR001375">
    <property type="entry name" value="Peptidase_S9_cat"/>
</dbReference>